<dbReference type="AlphaFoldDB" id="A0AAD6VPF1"/>
<gene>
    <name evidence="2" type="ORF">GGX14DRAFT_606858</name>
</gene>
<comment type="caution">
    <text evidence="2">The sequence shown here is derived from an EMBL/GenBank/DDBJ whole genome shotgun (WGS) entry which is preliminary data.</text>
</comment>
<evidence type="ECO:0000313" key="2">
    <source>
        <dbReference type="EMBL" id="KAJ7215906.1"/>
    </source>
</evidence>
<feature type="compositionally biased region" description="Low complexity" evidence="1">
    <location>
        <begin position="158"/>
        <end position="171"/>
    </location>
</feature>
<proteinExistence type="predicted"/>
<dbReference type="Proteomes" id="UP001219525">
    <property type="component" value="Unassembled WGS sequence"/>
</dbReference>
<dbReference type="Gene3D" id="3.40.50.720">
    <property type="entry name" value="NAD(P)-binding Rossmann-like Domain"/>
    <property type="match status" value="1"/>
</dbReference>
<reference evidence="2" key="1">
    <citation type="submission" date="2023-03" db="EMBL/GenBank/DDBJ databases">
        <title>Massive genome expansion in bonnet fungi (Mycena s.s.) driven by repeated elements and novel gene families across ecological guilds.</title>
        <authorList>
            <consortium name="Lawrence Berkeley National Laboratory"/>
            <person name="Harder C.B."/>
            <person name="Miyauchi S."/>
            <person name="Viragh M."/>
            <person name="Kuo A."/>
            <person name="Thoen E."/>
            <person name="Andreopoulos B."/>
            <person name="Lu D."/>
            <person name="Skrede I."/>
            <person name="Drula E."/>
            <person name="Henrissat B."/>
            <person name="Morin E."/>
            <person name="Kohler A."/>
            <person name="Barry K."/>
            <person name="LaButti K."/>
            <person name="Morin E."/>
            <person name="Salamov A."/>
            <person name="Lipzen A."/>
            <person name="Mereny Z."/>
            <person name="Hegedus B."/>
            <person name="Baldrian P."/>
            <person name="Stursova M."/>
            <person name="Weitz H."/>
            <person name="Taylor A."/>
            <person name="Grigoriev I.V."/>
            <person name="Nagy L.G."/>
            <person name="Martin F."/>
            <person name="Kauserud H."/>
        </authorList>
    </citation>
    <scope>NUCLEOTIDE SEQUENCE</scope>
    <source>
        <strain evidence="2">9144</strain>
    </source>
</reference>
<feature type="region of interest" description="Disordered" evidence="1">
    <location>
        <begin position="136"/>
        <end position="183"/>
    </location>
</feature>
<protein>
    <submittedName>
        <fullName evidence="2">Uncharacterized protein</fullName>
    </submittedName>
</protein>
<evidence type="ECO:0000313" key="3">
    <source>
        <dbReference type="Proteomes" id="UP001219525"/>
    </source>
</evidence>
<evidence type="ECO:0000256" key="1">
    <source>
        <dbReference type="SAM" id="MobiDB-lite"/>
    </source>
</evidence>
<sequence length="224" mass="24893">MPLPANDPAEMLEPAIRRTVGILESARKYGCVHVVVTWSSAALLTVSDQPQFLSKVNWNDQAPGDVEEKRAPRRVWCGELTLWDSRVGLYREPWRGDWMGPGRAETAGRARSLTASSSTDMPVLSWAAAHDPRARVRRHAQHLHAHERSGRPVPQAEASTSSSPPAPSRSRTGVHARAGKDHVHLLRYDNGKSVRVLGMEYRSMVDTAARRGLLLDGWHADKDF</sequence>
<organism evidence="2 3">
    <name type="scientific">Mycena pura</name>
    <dbReference type="NCBI Taxonomy" id="153505"/>
    <lineage>
        <taxon>Eukaryota</taxon>
        <taxon>Fungi</taxon>
        <taxon>Dikarya</taxon>
        <taxon>Basidiomycota</taxon>
        <taxon>Agaricomycotina</taxon>
        <taxon>Agaricomycetes</taxon>
        <taxon>Agaricomycetidae</taxon>
        <taxon>Agaricales</taxon>
        <taxon>Marasmiineae</taxon>
        <taxon>Mycenaceae</taxon>
        <taxon>Mycena</taxon>
    </lineage>
</organism>
<dbReference type="EMBL" id="JARJCW010000016">
    <property type="protein sequence ID" value="KAJ7215906.1"/>
    <property type="molecule type" value="Genomic_DNA"/>
</dbReference>
<accession>A0AAD6VPF1</accession>
<keyword evidence="3" id="KW-1185">Reference proteome</keyword>
<name>A0AAD6VPF1_9AGAR</name>